<name>W5WC24_9PSEU</name>
<dbReference type="eggNOG" id="ENOG502ZKT2">
    <property type="taxonomic scope" value="Bacteria"/>
</dbReference>
<dbReference type="EMBL" id="CP007155">
    <property type="protein sequence ID" value="AHH98305.1"/>
    <property type="molecule type" value="Genomic_DNA"/>
</dbReference>
<accession>W5WC24</accession>
<evidence type="ECO:0000313" key="2">
    <source>
        <dbReference type="Proteomes" id="UP000019225"/>
    </source>
</evidence>
<proteinExistence type="predicted"/>
<organism evidence="1 2">
    <name type="scientific">Kutzneria albida DSM 43870</name>
    <dbReference type="NCBI Taxonomy" id="1449976"/>
    <lineage>
        <taxon>Bacteria</taxon>
        <taxon>Bacillati</taxon>
        <taxon>Actinomycetota</taxon>
        <taxon>Actinomycetes</taxon>
        <taxon>Pseudonocardiales</taxon>
        <taxon>Pseudonocardiaceae</taxon>
        <taxon>Kutzneria</taxon>
    </lineage>
</organism>
<dbReference type="STRING" id="1449976.KALB_4943"/>
<reference evidence="1 2" key="1">
    <citation type="journal article" date="2014" name="BMC Genomics">
        <title>Complete genome sequence of producer of the glycopeptide antibiotic Aculeximycin Kutzneria albida DSM 43870T, a representative of minor genus of Pseudonocardiaceae.</title>
        <authorList>
            <person name="Rebets Y."/>
            <person name="Tokovenko B."/>
            <person name="Lushchyk I."/>
            <person name="Ruckert C."/>
            <person name="Zaburannyi N."/>
            <person name="Bechthold A."/>
            <person name="Kalinowski J."/>
            <person name="Luzhetskyy A."/>
        </authorList>
    </citation>
    <scope>NUCLEOTIDE SEQUENCE [LARGE SCALE GENOMIC DNA]</scope>
    <source>
        <strain evidence="1">DSM 43870</strain>
    </source>
</reference>
<dbReference type="KEGG" id="kal:KALB_4943"/>
<sequence length="125" mass="14359">MIKPRRWPIPGDTALDAARAIAREYRRALQLVDPDTCAHLDRQAEVFGQQWLLPTVAIHGENDLVTLDVAAELVGRSRDMIYKWARRDQRLTAHPGSDGRLRVRVGDVENVDAEMRQRRAQRHQT</sequence>
<evidence type="ECO:0000313" key="1">
    <source>
        <dbReference type="EMBL" id="AHH98305.1"/>
    </source>
</evidence>
<gene>
    <name evidence="1" type="ORF">KALB_4943</name>
</gene>
<dbReference type="OrthoDB" id="4744257at2"/>
<keyword evidence="2" id="KW-1185">Reference proteome</keyword>
<protein>
    <recommendedName>
        <fullName evidence="3">Helix-turn-helix domain-containing protein</fullName>
    </recommendedName>
</protein>
<dbReference type="HOGENOM" id="CLU_2024801_0_0_11"/>
<dbReference type="AlphaFoldDB" id="W5WC24"/>
<dbReference type="Proteomes" id="UP000019225">
    <property type="component" value="Chromosome"/>
</dbReference>
<dbReference type="RefSeq" id="WP_025358323.1">
    <property type="nucleotide sequence ID" value="NZ_CP007155.1"/>
</dbReference>
<evidence type="ECO:0008006" key="3">
    <source>
        <dbReference type="Google" id="ProtNLM"/>
    </source>
</evidence>